<feature type="signal peptide" evidence="1">
    <location>
        <begin position="1"/>
        <end position="18"/>
    </location>
</feature>
<organism evidence="2 3">
    <name type="scientific">Algibacter aquimarinus</name>
    <dbReference type="NCBI Taxonomy" id="1136748"/>
    <lineage>
        <taxon>Bacteria</taxon>
        <taxon>Pseudomonadati</taxon>
        <taxon>Bacteroidota</taxon>
        <taxon>Flavobacteriia</taxon>
        <taxon>Flavobacteriales</taxon>
        <taxon>Flavobacteriaceae</taxon>
        <taxon>Algibacter</taxon>
    </lineage>
</organism>
<dbReference type="Proteomes" id="UP001501692">
    <property type="component" value="Unassembled WGS sequence"/>
</dbReference>
<proteinExistence type="predicted"/>
<comment type="caution">
    <text evidence="2">The sequence shown here is derived from an EMBL/GenBank/DDBJ whole genome shotgun (WGS) entry which is preliminary data.</text>
</comment>
<reference evidence="3" key="1">
    <citation type="journal article" date="2019" name="Int. J. Syst. Evol. Microbiol.">
        <title>The Global Catalogue of Microorganisms (GCM) 10K type strain sequencing project: providing services to taxonomists for standard genome sequencing and annotation.</title>
        <authorList>
            <consortium name="The Broad Institute Genomics Platform"/>
            <consortium name="The Broad Institute Genome Sequencing Center for Infectious Disease"/>
            <person name="Wu L."/>
            <person name="Ma J."/>
        </authorList>
    </citation>
    <scope>NUCLEOTIDE SEQUENCE [LARGE SCALE GENOMIC DNA]</scope>
    <source>
        <strain evidence="3">JCM 18287</strain>
    </source>
</reference>
<keyword evidence="3" id="KW-1185">Reference proteome</keyword>
<accession>A0ABP9H7H0</accession>
<feature type="chain" id="PRO_5045235451" evidence="1">
    <location>
        <begin position="19"/>
        <end position="339"/>
    </location>
</feature>
<sequence length="339" mass="37809">MKYILIAALCVVTTMTFAQEKETENLWSSNRPDGHAPISVMGDHVHHKGELMFSYRFMTMDMRQLRQGTDDATISVAHTNYMVAPLNMTMNMHMLGVMYAPSNKITLMVMANYLENDMNLQMRNGNAFATNTSGFGDFSINALYSLFNKNRKAMHVQVGMSIPTGSIEEKNILPMSMDNEVQLPYPMQTGTGSFGANLGLTYLGQCNKFSWGHQLTGMININDNDQDYKFGNRYKLNNWISAKAGKNLSISVRLEGLIIDKINGASTLLNPMMVTTADIENSGGTFINSGFGLNYLINNGGLKGLRFATEISTPIYQDLNGIQLKQNYNLTFGLQYAFH</sequence>
<protein>
    <submittedName>
        <fullName evidence="2">Transporter</fullName>
    </submittedName>
</protein>
<dbReference type="EMBL" id="BAABJK010000004">
    <property type="protein sequence ID" value="GAA4963107.1"/>
    <property type="molecule type" value="Genomic_DNA"/>
</dbReference>
<dbReference type="RefSeq" id="WP_345165098.1">
    <property type="nucleotide sequence ID" value="NZ_BAABJK010000004.1"/>
</dbReference>
<name>A0ABP9H7H0_9FLAO</name>
<evidence type="ECO:0000313" key="2">
    <source>
        <dbReference type="EMBL" id="GAA4963107.1"/>
    </source>
</evidence>
<evidence type="ECO:0000256" key="1">
    <source>
        <dbReference type="SAM" id="SignalP"/>
    </source>
</evidence>
<dbReference type="Pfam" id="PF13557">
    <property type="entry name" value="Phenol_MetA_deg"/>
    <property type="match status" value="1"/>
</dbReference>
<dbReference type="InterPro" id="IPR025737">
    <property type="entry name" value="FApF"/>
</dbReference>
<evidence type="ECO:0000313" key="3">
    <source>
        <dbReference type="Proteomes" id="UP001501692"/>
    </source>
</evidence>
<keyword evidence="1" id="KW-0732">Signal</keyword>
<gene>
    <name evidence="2" type="ORF">GCM10023315_09350</name>
</gene>